<accession>A0AAD5QM88</accession>
<dbReference type="Proteomes" id="UP001196413">
    <property type="component" value="Unassembled WGS sequence"/>
</dbReference>
<feature type="region of interest" description="Disordered" evidence="1">
    <location>
        <begin position="1"/>
        <end position="28"/>
    </location>
</feature>
<name>A0AAD5QM88_PARTN</name>
<evidence type="ECO:0000313" key="2">
    <source>
        <dbReference type="EMBL" id="KAJ1355512.1"/>
    </source>
</evidence>
<proteinExistence type="predicted"/>
<evidence type="ECO:0000313" key="3">
    <source>
        <dbReference type="Proteomes" id="UP001196413"/>
    </source>
</evidence>
<gene>
    <name evidence="2" type="ORF">KIN20_012950</name>
</gene>
<reference evidence="2" key="1">
    <citation type="submission" date="2021-06" db="EMBL/GenBank/DDBJ databases">
        <title>Parelaphostrongylus tenuis whole genome reference sequence.</title>
        <authorList>
            <person name="Garwood T.J."/>
            <person name="Larsen P.A."/>
            <person name="Fountain-Jones N.M."/>
            <person name="Garbe J.R."/>
            <person name="Macchietto M.G."/>
            <person name="Kania S.A."/>
            <person name="Gerhold R.W."/>
            <person name="Richards J.E."/>
            <person name="Wolf T.M."/>
        </authorList>
    </citation>
    <scope>NUCLEOTIDE SEQUENCE</scope>
    <source>
        <strain evidence="2">MNPRO001-30</strain>
        <tissue evidence="2">Meninges</tissue>
    </source>
</reference>
<sequence length="520" mass="59684">MNSQPTTARDGPDMKTVVTSSSRNGDVVEQNGTNRAVLEQPCSTVGNTGTTCNGQLPNQNGGKAASHINCGISRIVFDAKGDALSEYSVDHSDTSSPTEQTGQEANDSDPMDEVNLEFFREVLVNIIRETDHDITRLKNRKDMFQQLYVQYFGTGPDGSINEDEEGSLTRKLGSKFLHRITNRIVKSSELFSHFDHLAESRKRRETHQVKEKLNSKRARYEDNDDWIDKETSSGDPSGHIERADKVLTYPYISQMEEERVLSSSNGSASSYAQNLAKVLFANTLDLYFKDQDPAKRQWLHEAVDFRFPSTDRAAQLMKWKNCSSAINKNMRMSERPPAEKPRQKEIDCKYVSAEYEEECYQKAGKDPAKYAELLSLKLFEGSWDKFFKEQDVKMKDWLRQCIDRRYFINDKSKRDARWKVCAAACNRNRTKVLGNDGTVNEYPYISKELEEECFEASNGIPQIYAESMAKLLFPDTLHLFFKDQDLGKRVWLHEILDRRFPTPDRLRRKAKWKSCTAAIQ</sequence>
<evidence type="ECO:0000256" key="1">
    <source>
        <dbReference type="SAM" id="MobiDB-lite"/>
    </source>
</evidence>
<feature type="compositionally biased region" description="Polar residues" evidence="1">
    <location>
        <begin position="17"/>
        <end position="28"/>
    </location>
</feature>
<feature type="compositionally biased region" description="Polar residues" evidence="1">
    <location>
        <begin position="94"/>
        <end position="105"/>
    </location>
</feature>
<dbReference type="EMBL" id="JAHQIW010002490">
    <property type="protein sequence ID" value="KAJ1355512.1"/>
    <property type="molecule type" value="Genomic_DNA"/>
</dbReference>
<dbReference type="AlphaFoldDB" id="A0AAD5QM88"/>
<feature type="region of interest" description="Disordered" evidence="1">
    <location>
        <begin position="87"/>
        <end position="111"/>
    </location>
</feature>
<keyword evidence="3" id="KW-1185">Reference proteome</keyword>
<comment type="caution">
    <text evidence="2">The sequence shown here is derived from an EMBL/GenBank/DDBJ whole genome shotgun (WGS) entry which is preliminary data.</text>
</comment>
<protein>
    <submittedName>
        <fullName evidence="2">Uncharacterized protein</fullName>
    </submittedName>
</protein>
<organism evidence="2 3">
    <name type="scientific">Parelaphostrongylus tenuis</name>
    <name type="common">Meningeal worm</name>
    <dbReference type="NCBI Taxonomy" id="148309"/>
    <lineage>
        <taxon>Eukaryota</taxon>
        <taxon>Metazoa</taxon>
        <taxon>Ecdysozoa</taxon>
        <taxon>Nematoda</taxon>
        <taxon>Chromadorea</taxon>
        <taxon>Rhabditida</taxon>
        <taxon>Rhabditina</taxon>
        <taxon>Rhabditomorpha</taxon>
        <taxon>Strongyloidea</taxon>
        <taxon>Metastrongylidae</taxon>
        <taxon>Parelaphostrongylus</taxon>
    </lineage>
</organism>